<dbReference type="EC" id="3.2.1.52" evidence="3"/>
<evidence type="ECO:0000313" key="11">
    <source>
        <dbReference type="Proteomes" id="UP000635606"/>
    </source>
</evidence>
<keyword evidence="5 6" id="KW-0326">Glycosidase</keyword>
<keyword evidence="4 6" id="KW-0378">Hydrolase</keyword>
<dbReference type="EMBL" id="BOPH01000001">
    <property type="protein sequence ID" value="GIJ65106.1"/>
    <property type="molecule type" value="Genomic_DNA"/>
</dbReference>
<dbReference type="SUPFAM" id="SSF51445">
    <property type="entry name" value="(Trans)glycosidases"/>
    <property type="match status" value="1"/>
</dbReference>
<dbReference type="PANTHER" id="PTHR30480">
    <property type="entry name" value="BETA-HEXOSAMINIDASE-RELATED"/>
    <property type="match status" value="1"/>
</dbReference>
<evidence type="ECO:0000256" key="2">
    <source>
        <dbReference type="ARBA" id="ARBA00005336"/>
    </source>
</evidence>
<dbReference type="Pfam" id="PF00933">
    <property type="entry name" value="Glyco_hydro_3"/>
    <property type="match status" value="1"/>
</dbReference>
<dbReference type="InterPro" id="IPR002772">
    <property type="entry name" value="Glyco_hydro_3_C"/>
</dbReference>
<dbReference type="InterPro" id="IPR050226">
    <property type="entry name" value="NagZ_Beta-hexosaminidase"/>
</dbReference>
<comment type="caution">
    <text evidence="10">The sequence shown here is derived from an EMBL/GenBank/DDBJ whole genome shotgun (WGS) entry which is preliminary data.</text>
</comment>
<dbReference type="InterPro" id="IPR019800">
    <property type="entry name" value="Glyco_hydro_3_AS"/>
</dbReference>
<dbReference type="FunFam" id="3.20.20.300:FF:000014">
    <property type="entry name" value="Beta-hexosaminidase, lipoprotein"/>
    <property type="match status" value="1"/>
</dbReference>
<keyword evidence="7" id="KW-0732">Signal</keyword>
<comment type="catalytic activity">
    <reaction evidence="1">
        <text>Hydrolysis of terminal non-reducing N-acetyl-D-hexosamine residues in N-acetyl-beta-D-hexosaminides.</text>
        <dbReference type="EC" id="3.2.1.52"/>
    </reaction>
</comment>
<dbReference type="GO" id="GO:0004563">
    <property type="term" value="F:beta-N-acetylhexosaminidase activity"/>
    <property type="evidence" value="ECO:0007669"/>
    <property type="project" value="UniProtKB-EC"/>
</dbReference>
<dbReference type="InterPro" id="IPR036881">
    <property type="entry name" value="Glyco_hydro_3_C_sf"/>
</dbReference>
<feature type="domain" description="Glycoside hydrolase family 3 C-terminal" evidence="9">
    <location>
        <begin position="424"/>
        <end position="601"/>
    </location>
</feature>
<evidence type="ECO:0000256" key="7">
    <source>
        <dbReference type="SAM" id="SignalP"/>
    </source>
</evidence>
<dbReference type="Gene3D" id="3.20.20.300">
    <property type="entry name" value="Glycoside hydrolase, family 3, N-terminal domain"/>
    <property type="match status" value="1"/>
</dbReference>
<dbReference type="InterPro" id="IPR001764">
    <property type="entry name" value="Glyco_hydro_3_N"/>
</dbReference>
<gene>
    <name evidence="10" type="ORF">Voc01_000230</name>
</gene>
<proteinExistence type="inferred from homology"/>
<accession>A0A8J3ZP70</accession>
<dbReference type="RefSeq" id="WP_203925121.1">
    <property type="nucleotide sequence ID" value="NZ_BOPH01000001.1"/>
</dbReference>
<keyword evidence="11" id="KW-1185">Reference proteome</keyword>
<feature type="domain" description="Glycoside hydrolase family 3 N-terminal" evidence="8">
    <location>
        <begin position="45"/>
        <end position="385"/>
    </location>
</feature>
<dbReference type="GO" id="GO:0005975">
    <property type="term" value="P:carbohydrate metabolic process"/>
    <property type="evidence" value="ECO:0007669"/>
    <property type="project" value="InterPro"/>
</dbReference>
<dbReference type="InterPro" id="IPR017853">
    <property type="entry name" value="GH"/>
</dbReference>
<dbReference type="PROSITE" id="PS00775">
    <property type="entry name" value="GLYCOSYL_HYDROL_F3"/>
    <property type="match status" value="1"/>
</dbReference>
<dbReference type="InterPro" id="IPR036962">
    <property type="entry name" value="Glyco_hydro_3_N_sf"/>
</dbReference>
<feature type="signal peptide" evidence="7">
    <location>
        <begin position="1"/>
        <end position="28"/>
    </location>
</feature>
<evidence type="ECO:0000259" key="8">
    <source>
        <dbReference type="Pfam" id="PF00933"/>
    </source>
</evidence>
<dbReference type="PANTHER" id="PTHR30480:SF13">
    <property type="entry name" value="BETA-HEXOSAMINIDASE"/>
    <property type="match status" value="1"/>
</dbReference>
<evidence type="ECO:0000256" key="5">
    <source>
        <dbReference type="ARBA" id="ARBA00023295"/>
    </source>
</evidence>
<evidence type="ECO:0000313" key="10">
    <source>
        <dbReference type="EMBL" id="GIJ65106.1"/>
    </source>
</evidence>
<dbReference type="Gene3D" id="3.40.50.1700">
    <property type="entry name" value="Glycoside hydrolase family 3 C-terminal domain"/>
    <property type="match status" value="1"/>
</dbReference>
<evidence type="ECO:0000256" key="1">
    <source>
        <dbReference type="ARBA" id="ARBA00001231"/>
    </source>
</evidence>
<dbReference type="AlphaFoldDB" id="A0A8J3ZP70"/>
<dbReference type="GO" id="GO:0009254">
    <property type="term" value="P:peptidoglycan turnover"/>
    <property type="evidence" value="ECO:0007669"/>
    <property type="project" value="TreeGrafter"/>
</dbReference>
<evidence type="ECO:0000259" key="9">
    <source>
        <dbReference type="Pfam" id="PF01915"/>
    </source>
</evidence>
<dbReference type="Proteomes" id="UP000635606">
    <property type="component" value="Unassembled WGS sequence"/>
</dbReference>
<comment type="similarity">
    <text evidence="2 6">Belongs to the glycosyl hydrolase 3 family.</text>
</comment>
<sequence length="603" mass="62698">MRRRSWLAGALVGVLVSVLAVPPSGASATVDPATAAAKLLLKFMTLEEKVGQLFVVEVYGQAADTVSANNQRLYGVDTPAQVIDKYKPGGVIYFDARRGPDNVRDPRQIATLSNGLQQAAARQRIPVPLLISTDQEGGAVVFRLTAPATSMPGNMALGAAGSTTAAKRSAEVIGTELAAVGINQNYAPVADVNVNPANPVIGVRSVGEDPALVSRIVSAQVDGYHAGGAAAVAKHFPGHGDTAVDSHFGLPEVTHTREQLEAIDLPPFRQAIRSGVDTIMTAHVVLRSVDPSGAPATMSQPILTGLLRNELKYDGLIVTDALDMGGATATYPPNVAPVEAFKAGADQLVLAPQMDVAYNAVLAAVRSGEISQKRLDESVVRILKLKLKRSLFLKRYVNPDRAVQVVGAPQHLADAQSITDRTTTLVRNDAGVLPLAAGPRNVLVTGWGVTTTQTLGAALTKRGQAVTVAETGTTPSAARIAEVVAQAAGNDVVVVSTNNAGSINVATGQPTAAAAAQQAFVRALVATGKPVIVAGMRNPYDIGYLPTAQTYLATYGYTAESVESLVRVLFGEVNPSGKLPVTIPRADGSGALYPFGHGLRYGS</sequence>
<feature type="chain" id="PRO_5035255158" description="beta-N-acetylhexosaminidase" evidence="7">
    <location>
        <begin position="29"/>
        <end position="603"/>
    </location>
</feature>
<evidence type="ECO:0000256" key="6">
    <source>
        <dbReference type="RuleBase" id="RU361161"/>
    </source>
</evidence>
<dbReference type="SUPFAM" id="SSF52279">
    <property type="entry name" value="Beta-D-glucan exohydrolase, C-terminal domain"/>
    <property type="match status" value="1"/>
</dbReference>
<organism evidence="10 11">
    <name type="scientific">Virgisporangium ochraceum</name>
    <dbReference type="NCBI Taxonomy" id="65505"/>
    <lineage>
        <taxon>Bacteria</taxon>
        <taxon>Bacillati</taxon>
        <taxon>Actinomycetota</taxon>
        <taxon>Actinomycetes</taxon>
        <taxon>Micromonosporales</taxon>
        <taxon>Micromonosporaceae</taxon>
        <taxon>Virgisporangium</taxon>
    </lineage>
</organism>
<evidence type="ECO:0000256" key="3">
    <source>
        <dbReference type="ARBA" id="ARBA00012663"/>
    </source>
</evidence>
<evidence type="ECO:0000256" key="4">
    <source>
        <dbReference type="ARBA" id="ARBA00022801"/>
    </source>
</evidence>
<dbReference type="Pfam" id="PF01915">
    <property type="entry name" value="Glyco_hydro_3_C"/>
    <property type="match status" value="1"/>
</dbReference>
<reference evidence="10" key="1">
    <citation type="submission" date="2021-01" db="EMBL/GenBank/DDBJ databases">
        <title>Whole genome shotgun sequence of Virgisporangium ochraceum NBRC 16418.</title>
        <authorList>
            <person name="Komaki H."/>
            <person name="Tamura T."/>
        </authorList>
    </citation>
    <scope>NUCLEOTIDE SEQUENCE</scope>
    <source>
        <strain evidence="10">NBRC 16418</strain>
    </source>
</reference>
<name>A0A8J3ZP70_9ACTN</name>
<protein>
    <recommendedName>
        <fullName evidence="3">beta-N-acetylhexosaminidase</fullName>
        <ecNumber evidence="3">3.2.1.52</ecNumber>
    </recommendedName>
</protein>